<feature type="transmembrane region" description="Helical" evidence="12">
    <location>
        <begin position="124"/>
        <end position="142"/>
    </location>
</feature>
<dbReference type="EMBL" id="BAABRI010000017">
    <property type="protein sequence ID" value="GAA5483814.1"/>
    <property type="molecule type" value="Genomic_DNA"/>
</dbReference>
<keyword evidence="4" id="KW-0479">Metal-binding</keyword>
<keyword evidence="8" id="KW-0350">Heme biosynthesis</keyword>
<feature type="transmembrane region" description="Helical" evidence="12">
    <location>
        <begin position="303"/>
        <end position="323"/>
    </location>
</feature>
<evidence type="ECO:0000256" key="4">
    <source>
        <dbReference type="ARBA" id="ARBA00022723"/>
    </source>
</evidence>
<feature type="transmembrane region" description="Helical" evidence="12">
    <location>
        <begin position="95"/>
        <end position="117"/>
    </location>
</feature>
<feature type="transmembrane region" description="Helical" evidence="12">
    <location>
        <begin position="154"/>
        <end position="175"/>
    </location>
</feature>
<evidence type="ECO:0000256" key="12">
    <source>
        <dbReference type="SAM" id="Phobius"/>
    </source>
</evidence>
<dbReference type="PANTHER" id="PTHR35457">
    <property type="entry name" value="HEME A SYNTHASE"/>
    <property type="match status" value="1"/>
</dbReference>
<comment type="caution">
    <text evidence="13">The sequence shown here is derived from an EMBL/GenBank/DDBJ whole genome shotgun (WGS) entry which is preliminary data.</text>
</comment>
<keyword evidence="5 12" id="KW-1133">Transmembrane helix</keyword>
<feature type="transmembrane region" description="Helical" evidence="12">
    <location>
        <begin position="276"/>
        <end position="297"/>
    </location>
</feature>
<dbReference type="PANTHER" id="PTHR35457:SF1">
    <property type="entry name" value="HEME A SYNTHASE"/>
    <property type="match status" value="1"/>
</dbReference>
<evidence type="ECO:0000256" key="9">
    <source>
        <dbReference type="ARBA" id="ARBA00023136"/>
    </source>
</evidence>
<evidence type="ECO:0000256" key="10">
    <source>
        <dbReference type="ARBA" id="ARBA00023157"/>
    </source>
</evidence>
<dbReference type="InterPro" id="IPR050450">
    <property type="entry name" value="COX15/CtaA_HemeA_synthase"/>
</dbReference>
<keyword evidence="3 12" id="KW-0812">Transmembrane</keyword>
<accession>A0ABP9UWU5</accession>
<comment type="pathway">
    <text evidence="11">Porphyrin-containing compound metabolism.</text>
</comment>
<evidence type="ECO:0000256" key="5">
    <source>
        <dbReference type="ARBA" id="ARBA00022989"/>
    </source>
</evidence>
<keyword evidence="6" id="KW-0560">Oxidoreductase</keyword>
<feature type="transmembrane region" description="Helical" evidence="12">
    <location>
        <begin position="245"/>
        <end position="264"/>
    </location>
</feature>
<evidence type="ECO:0000313" key="13">
    <source>
        <dbReference type="EMBL" id="GAA5483814.1"/>
    </source>
</evidence>
<evidence type="ECO:0000256" key="2">
    <source>
        <dbReference type="ARBA" id="ARBA00022475"/>
    </source>
</evidence>
<evidence type="ECO:0000256" key="6">
    <source>
        <dbReference type="ARBA" id="ARBA00023002"/>
    </source>
</evidence>
<proteinExistence type="predicted"/>
<dbReference type="Pfam" id="PF02628">
    <property type="entry name" value="COX15-CtaA"/>
    <property type="match status" value="1"/>
</dbReference>
<protein>
    <submittedName>
        <fullName evidence="13">Heme A synthase</fullName>
    </submittedName>
</protein>
<keyword evidence="14" id="KW-1185">Reference proteome</keyword>
<evidence type="ECO:0000256" key="8">
    <source>
        <dbReference type="ARBA" id="ARBA00023133"/>
    </source>
</evidence>
<dbReference type="Proteomes" id="UP001476282">
    <property type="component" value="Unassembled WGS sequence"/>
</dbReference>
<keyword evidence="10" id="KW-1015">Disulfide bond</keyword>
<feature type="transmembrane region" description="Helical" evidence="12">
    <location>
        <begin position="196"/>
        <end position="215"/>
    </location>
</feature>
<name>A0ABP9UWU5_9BACT</name>
<gene>
    <name evidence="13" type="primary">ctaA</name>
    <name evidence="13" type="ORF">Hsar01_03048</name>
</gene>
<reference evidence="13 14" key="1">
    <citation type="submission" date="2024-02" db="EMBL/GenBank/DDBJ databases">
        <title>Haloferula sargassicola NBRC 104335.</title>
        <authorList>
            <person name="Ichikawa N."/>
            <person name="Katano-Makiyama Y."/>
            <person name="Hidaka K."/>
        </authorList>
    </citation>
    <scope>NUCLEOTIDE SEQUENCE [LARGE SCALE GENOMIC DNA]</scope>
    <source>
        <strain evidence="13 14">NBRC 104335</strain>
    </source>
</reference>
<keyword evidence="2" id="KW-1003">Cell membrane</keyword>
<keyword evidence="7" id="KW-0408">Iron</keyword>
<sequence>MNRFQKIALASLLSVLLLVFVGAIVRVTGSGLGCPDWPTCWGCLIPPWKVEQVDLSKIDFDKFQAKAARLGRDPATVTPEHILESFNPRHVWTEYLNRLTSLPVGLFAVATLVAAFGRPGRQRVVVGTAMAALIVILINAWMGARVVYSGIKPGILTAHMALAMLLIVLQVFTLWRGTDRPRRLALDPRQASRLRWGVGAVIVLVVVEGIMGSQIRELTDEMARHHGGEDRTAWIGELEKSGLYLVHRSFSWLIVVATVAGWIFTRRGTHGRPGKAATLALVLVGCQMVLGLIMAQVRVHQVAQVLHVGLAAILLAAVVHWWLTLSGRHAATAGH</sequence>
<evidence type="ECO:0000256" key="1">
    <source>
        <dbReference type="ARBA" id="ARBA00004141"/>
    </source>
</evidence>
<evidence type="ECO:0000256" key="7">
    <source>
        <dbReference type="ARBA" id="ARBA00023004"/>
    </source>
</evidence>
<evidence type="ECO:0000256" key="3">
    <source>
        <dbReference type="ARBA" id="ARBA00022692"/>
    </source>
</evidence>
<keyword evidence="9 12" id="KW-0472">Membrane</keyword>
<evidence type="ECO:0000256" key="11">
    <source>
        <dbReference type="ARBA" id="ARBA00023444"/>
    </source>
</evidence>
<dbReference type="RefSeq" id="WP_353567919.1">
    <property type="nucleotide sequence ID" value="NZ_BAABRI010000017.1"/>
</dbReference>
<evidence type="ECO:0000313" key="14">
    <source>
        <dbReference type="Proteomes" id="UP001476282"/>
    </source>
</evidence>
<comment type="subcellular location">
    <subcellularLocation>
        <location evidence="1">Membrane</location>
        <topology evidence="1">Multi-pass membrane protein</topology>
    </subcellularLocation>
</comment>
<dbReference type="InterPro" id="IPR003780">
    <property type="entry name" value="COX15/CtaA_fam"/>
</dbReference>
<organism evidence="13 14">
    <name type="scientific">Haloferula sargassicola</name>
    <dbReference type="NCBI Taxonomy" id="490096"/>
    <lineage>
        <taxon>Bacteria</taxon>
        <taxon>Pseudomonadati</taxon>
        <taxon>Verrucomicrobiota</taxon>
        <taxon>Verrucomicrobiia</taxon>
        <taxon>Verrucomicrobiales</taxon>
        <taxon>Verrucomicrobiaceae</taxon>
        <taxon>Haloferula</taxon>
    </lineage>
</organism>